<dbReference type="Proteomes" id="UP001153709">
    <property type="component" value="Chromosome 9"/>
</dbReference>
<name>A0A9N9TCZ5_DIABA</name>
<feature type="compositionally biased region" description="Basic residues" evidence="1">
    <location>
        <begin position="114"/>
        <end position="123"/>
    </location>
</feature>
<feature type="compositionally biased region" description="Basic and acidic residues" evidence="1">
    <location>
        <begin position="149"/>
        <end position="161"/>
    </location>
</feature>
<dbReference type="AlphaFoldDB" id="A0A9N9TCZ5"/>
<evidence type="ECO:0000313" key="2">
    <source>
        <dbReference type="EMBL" id="CAG9840420.1"/>
    </source>
</evidence>
<evidence type="ECO:0000313" key="3">
    <source>
        <dbReference type="Proteomes" id="UP001153709"/>
    </source>
</evidence>
<evidence type="ECO:0000256" key="1">
    <source>
        <dbReference type="SAM" id="MobiDB-lite"/>
    </source>
</evidence>
<dbReference type="EMBL" id="OU898284">
    <property type="protein sequence ID" value="CAG9840420.1"/>
    <property type="molecule type" value="Genomic_DNA"/>
</dbReference>
<sequence>MCATIEVDLTHSSRSVARELDVSNVTVTEYQVIQLSRIPEKDAQMDNPGKRHGNAPYKNLEDVKGKYTIQKQKHPMVKVKNKSKRLKTTKKQIKKEKNGSETVSENDDWIPKTTPKKRNVGRKKSQDNTADSEKKKPVKKRKPKVQNNEVEKKIKIKKEKEDDPEENDMNEDLDFRFDNSDYDENKFEYM</sequence>
<feature type="compositionally biased region" description="Acidic residues" evidence="1">
    <location>
        <begin position="162"/>
        <end position="172"/>
    </location>
</feature>
<organism evidence="2 3">
    <name type="scientific">Diabrotica balteata</name>
    <name type="common">Banded cucumber beetle</name>
    <dbReference type="NCBI Taxonomy" id="107213"/>
    <lineage>
        <taxon>Eukaryota</taxon>
        <taxon>Metazoa</taxon>
        <taxon>Ecdysozoa</taxon>
        <taxon>Arthropoda</taxon>
        <taxon>Hexapoda</taxon>
        <taxon>Insecta</taxon>
        <taxon>Pterygota</taxon>
        <taxon>Neoptera</taxon>
        <taxon>Endopterygota</taxon>
        <taxon>Coleoptera</taxon>
        <taxon>Polyphaga</taxon>
        <taxon>Cucujiformia</taxon>
        <taxon>Chrysomeloidea</taxon>
        <taxon>Chrysomelidae</taxon>
        <taxon>Galerucinae</taxon>
        <taxon>Diabroticina</taxon>
        <taxon>Diabroticites</taxon>
        <taxon>Diabrotica</taxon>
    </lineage>
</organism>
<protein>
    <submittedName>
        <fullName evidence="2">Uncharacterized protein</fullName>
    </submittedName>
</protein>
<keyword evidence="3" id="KW-1185">Reference proteome</keyword>
<gene>
    <name evidence="2" type="ORF">DIABBA_LOCUS13063</name>
</gene>
<accession>A0A9N9TCZ5</accession>
<proteinExistence type="predicted"/>
<feature type="compositionally biased region" description="Basic and acidic residues" evidence="1">
    <location>
        <begin position="173"/>
        <end position="190"/>
    </location>
</feature>
<reference evidence="2" key="1">
    <citation type="submission" date="2022-01" db="EMBL/GenBank/DDBJ databases">
        <authorList>
            <person name="King R."/>
        </authorList>
    </citation>
    <scope>NUCLEOTIDE SEQUENCE</scope>
</reference>
<feature type="compositionally biased region" description="Basic residues" evidence="1">
    <location>
        <begin position="71"/>
        <end position="94"/>
    </location>
</feature>
<feature type="region of interest" description="Disordered" evidence="1">
    <location>
        <begin position="41"/>
        <end position="190"/>
    </location>
</feature>